<feature type="region of interest" description="Disordered" evidence="3">
    <location>
        <begin position="879"/>
        <end position="945"/>
    </location>
</feature>
<organism evidence="4 5">
    <name type="scientific">Blattamonas nauphoetae</name>
    <dbReference type="NCBI Taxonomy" id="2049346"/>
    <lineage>
        <taxon>Eukaryota</taxon>
        <taxon>Metamonada</taxon>
        <taxon>Preaxostyla</taxon>
        <taxon>Oxymonadida</taxon>
        <taxon>Blattamonas</taxon>
    </lineage>
</organism>
<protein>
    <recommendedName>
        <fullName evidence="6">TATA-binding protein interacting (TIP20) domain-containing protein</fullName>
    </recommendedName>
</protein>
<evidence type="ECO:0000256" key="3">
    <source>
        <dbReference type="SAM" id="MobiDB-lite"/>
    </source>
</evidence>
<evidence type="ECO:0000256" key="1">
    <source>
        <dbReference type="ARBA" id="ARBA00022737"/>
    </source>
</evidence>
<dbReference type="EMBL" id="JARBJD010000010">
    <property type="protein sequence ID" value="KAK2962618.1"/>
    <property type="molecule type" value="Genomic_DNA"/>
</dbReference>
<evidence type="ECO:0000313" key="4">
    <source>
        <dbReference type="EMBL" id="KAK2962618.1"/>
    </source>
</evidence>
<dbReference type="InterPro" id="IPR011989">
    <property type="entry name" value="ARM-like"/>
</dbReference>
<dbReference type="Proteomes" id="UP001281761">
    <property type="component" value="Unassembled WGS sequence"/>
</dbReference>
<evidence type="ECO:0000313" key="5">
    <source>
        <dbReference type="Proteomes" id="UP001281761"/>
    </source>
</evidence>
<sequence>MSASITLNVIISRLQDPDLMINLQGFMELKRFLTQTDLHIQDEENLIAVIMKKCIEPGEVQAIGLECLTILMEQGINERNYHPILKPFLDKLQLVNPDGRANGIEALRHLIASIPSNVARQVTSFMTEPILQATLSPQSQSTTLDLLSDYVHHFGAYLVAEHDTITTLLRDIIMKTTQSSTRKRANNTLSYLSQHLSDQSLQQLISTTIDSIRKAKASTPLFLSHLRLLSTISIRIGTRASTFVEDITTLYETILPILKDETEEEEQRASCLESLNHIVEVCLTADITSSFQRIFGICMTNISYDPYGIDDDQPSPKSARTLTDKELMVILDKGDDGDSSDFSDDLDDDSDDISWLVRKLALNCLCSLLKQFIAELDRNLVQILQVVTLRMKEESENGIVTIVDLLTLLIDPLRRALQAQDETIIRIASTLLTNIAIRLHTISAIPPRLSLLSLLLKFPATLLAQYTQSFLFLALSFLPPFEKQLQPRQYQSLIPQIHALTFSFISNLIDNPQTLEHISPFIDKLVTATKTAISDSPPLVVVEALSCLQCIILMLSNEQHTNELKGIFAFLMEQFTLVERESDIKNSIISTVAVFASHSLSLLPPSQSQSLITQLSEKVLDSSQKLATVDAIAMIIHSTSINSTGISCVISTPFKVDPPTSPSMQPELVHTLLKTLCVTLKQSDAILVEHTLCAIDACVLHHIKSIDESIFESVIIPAFTSQYNSILGNIPLHFFSTFTHLLTLKPKFKTKVFESISKHTYRLLTISTIPHLSVRELIVFFATLCSDSENKTQATVTFVDEVEQEIFRIVQESEADLSLVGLSNLAECLGMVVRLNQSATKARTISRVLETCQQYLAEYAGWLTSGGSADVIEKKRAPSNFTSPIRPTPTLKRTGDLTTPLVSRTRQRTPTSTKRQLMLLQSPSPSRLNMSRSPSNADSDSKSPLQITSQHDMTTILSLILISVIGDGEDFTQNKDGPTILSLLYTVLSDSQNEAILSAACRALGGFLGGDVVKNLVIWEKLLKDVGPGECEDKLKPFLPHHALRTELLLAALQNMLLQKIETPESIKCLEGTSVPLFTILFSIVQNPKNQDLFKMDAARRSVSESVGILVSIQPHTIIPLLKLKSQVDDPSTKIITLQSLVHPSLDGTSPISDELIADLPSFFALLSDTNEEVIRAALLLVKHIAANRKHDLKTLLQPIVPNLLSSLAPTSPSIPMDGQMYKKKEDRIVTLRRTAGFDAVLTILQQDPNALDAYSVINTLPSALDHHDDLLRSLASSLIVFYADNDPNRMYESIPKILDPIIRIVDKWMKDNTVHHSFGVSRSADIRPTLMAVIALKGLKGIENCFPFVEFFRMKIMSGLVKPIYDDMLDIRAGLI</sequence>
<gene>
    <name evidence="4" type="ORF">BLNAU_2451</name>
</gene>
<dbReference type="InterPro" id="IPR039852">
    <property type="entry name" value="CAND1/CAND2"/>
</dbReference>
<keyword evidence="1" id="KW-0677">Repeat</keyword>
<keyword evidence="5" id="KW-1185">Reference proteome</keyword>
<dbReference type="PANTHER" id="PTHR12696">
    <property type="entry name" value="TIP120"/>
    <property type="match status" value="1"/>
</dbReference>
<proteinExistence type="predicted"/>
<dbReference type="Gene3D" id="1.25.10.10">
    <property type="entry name" value="Leucine-rich Repeat Variant"/>
    <property type="match status" value="2"/>
</dbReference>
<keyword evidence="2" id="KW-0833">Ubl conjugation pathway</keyword>
<evidence type="ECO:0000256" key="2">
    <source>
        <dbReference type="ARBA" id="ARBA00022786"/>
    </source>
</evidence>
<name>A0ABQ9YG04_9EUKA</name>
<dbReference type="SUPFAM" id="SSF48371">
    <property type="entry name" value="ARM repeat"/>
    <property type="match status" value="2"/>
</dbReference>
<evidence type="ECO:0008006" key="6">
    <source>
        <dbReference type="Google" id="ProtNLM"/>
    </source>
</evidence>
<feature type="compositionally biased region" description="Polar residues" evidence="3">
    <location>
        <begin position="896"/>
        <end position="945"/>
    </location>
</feature>
<dbReference type="InterPro" id="IPR016024">
    <property type="entry name" value="ARM-type_fold"/>
</dbReference>
<reference evidence="4 5" key="1">
    <citation type="journal article" date="2022" name="bioRxiv">
        <title>Genomics of Preaxostyla Flagellates Illuminates Evolutionary Transitions and the Path Towards Mitochondrial Loss.</title>
        <authorList>
            <person name="Novak L.V.F."/>
            <person name="Treitli S.C."/>
            <person name="Pyrih J."/>
            <person name="Halakuc P."/>
            <person name="Pipaliya S.V."/>
            <person name="Vacek V."/>
            <person name="Brzon O."/>
            <person name="Soukal P."/>
            <person name="Eme L."/>
            <person name="Dacks J.B."/>
            <person name="Karnkowska A."/>
            <person name="Elias M."/>
            <person name="Hampl V."/>
        </authorList>
    </citation>
    <scope>NUCLEOTIDE SEQUENCE [LARGE SCALE GENOMIC DNA]</scope>
    <source>
        <strain evidence="4">NAU3</strain>
        <tissue evidence="4">Gut</tissue>
    </source>
</reference>
<accession>A0ABQ9YG04</accession>
<comment type="caution">
    <text evidence="4">The sequence shown here is derived from an EMBL/GenBank/DDBJ whole genome shotgun (WGS) entry which is preliminary data.</text>
</comment>